<organism evidence="2 3">
    <name type="scientific">Lactobacillus porci</name>
    <dbReference type="NCBI Taxonomy" id="2012477"/>
    <lineage>
        <taxon>Bacteria</taxon>
        <taxon>Bacillati</taxon>
        <taxon>Bacillota</taxon>
        <taxon>Bacilli</taxon>
        <taxon>Lactobacillales</taxon>
        <taxon>Lactobacillaceae</taxon>
        <taxon>Lactobacillus</taxon>
    </lineage>
</organism>
<dbReference type="InterPro" id="IPR051398">
    <property type="entry name" value="Polysacch_Deacetylase"/>
</dbReference>
<dbReference type="GO" id="GO:0005975">
    <property type="term" value="P:carbohydrate metabolic process"/>
    <property type="evidence" value="ECO:0007669"/>
    <property type="project" value="InterPro"/>
</dbReference>
<comment type="caution">
    <text evidence="2">The sequence shown here is derived from an EMBL/GenBank/DDBJ whole genome shotgun (WGS) entry which is preliminary data.</text>
</comment>
<keyword evidence="1" id="KW-1133">Transmembrane helix</keyword>
<keyword evidence="1" id="KW-0472">Membrane</keyword>
<accession>A0A6A8MER6</accession>
<dbReference type="Proteomes" id="UP000438120">
    <property type="component" value="Unassembled WGS sequence"/>
</dbReference>
<dbReference type="EMBL" id="VUMX01000014">
    <property type="protein sequence ID" value="MST87196.1"/>
    <property type="molecule type" value="Genomic_DNA"/>
</dbReference>
<name>A0A6A8MER6_9LACO</name>
<keyword evidence="3" id="KW-1185">Reference proteome</keyword>
<dbReference type="SUPFAM" id="SSF88713">
    <property type="entry name" value="Glycoside hydrolase/deacetylase"/>
    <property type="match status" value="1"/>
</dbReference>
<protein>
    <submittedName>
        <fullName evidence="2">Uncharacterized protein</fullName>
    </submittedName>
</protein>
<dbReference type="Gene3D" id="3.20.20.370">
    <property type="entry name" value="Glycoside hydrolase/deacetylase"/>
    <property type="match status" value="1"/>
</dbReference>
<evidence type="ECO:0000256" key="1">
    <source>
        <dbReference type="SAM" id="Phobius"/>
    </source>
</evidence>
<reference evidence="2 3" key="1">
    <citation type="submission" date="2019-08" db="EMBL/GenBank/DDBJ databases">
        <title>In-depth cultivation of the pig gut microbiome towards novel bacterial diversity and tailored functional studies.</title>
        <authorList>
            <person name="Wylensek D."/>
            <person name="Hitch T.C.A."/>
            <person name="Clavel T."/>
        </authorList>
    </citation>
    <scope>NUCLEOTIDE SEQUENCE [LARGE SCALE GENOMIC DNA]</scope>
    <source>
        <strain evidence="2 3">Bifido-178-WT-2B</strain>
    </source>
</reference>
<sequence>MAEDKQEKRASALAKKRPLFQTKKDVIKFVRGILELVSIIVIAYVAIHSLFVMKSYQHYDENDPKIMSTRKSDHGFVALSYFGVDRQGTDSLIAIKRLDEELSDLKRLGYVTVSQKDLEDYYYHDKPLPKKAVFIMFEDGRKDTLLFTEKLLEKMNYQASILTYGEKFKNNDQKFVSPKDLQNLQKQGFWELGTNGYRLSYINAYDRYGRFLGELDSREFVEVNQFIGRNYNHYLMDYIRDKNHIPVESTREMDKRLSKDYQLMKQVYGQRVGQLPDLYCLMHSNTSRYGNNANVSAVNARNLEGMFKLNVNREGYSWNSRKSSPYDLTRLEPQAWWYRNHLLMRIRDDLPKKDKGNIKFVKGNKRKFNQWKLVKGAAEFKNDLVAVTSESESNGLIALKNKQFRDCHLQCELLGNKIGQQTIYLRTQGTATKKKDYTDYLAVSVENNVLYVRQKTAGHVRTLVKQDMFKLHDDHPVSIPQDKQAALTAELKVRAKFARNNTTAGLYRLKAAKAARKKPKTVKQGAKEYVPAIQIQDPGDVKLDLTVAGDRLDLKVDGIRVAKQVKLAGQPAGGLALESIFGGFGASQRNIADDVYDGVFKNLVVTSPDDQRTYYDERLHGWDLFKDKWSKFWNAVINWFIVNL</sequence>
<dbReference type="PANTHER" id="PTHR34216:SF3">
    <property type="entry name" value="POLY-BETA-1,6-N-ACETYL-D-GLUCOSAMINE N-DEACETYLASE"/>
    <property type="match status" value="1"/>
</dbReference>
<dbReference type="PANTHER" id="PTHR34216">
    <property type="match status" value="1"/>
</dbReference>
<dbReference type="RefSeq" id="WP_154548753.1">
    <property type="nucleotide sequence ID" value="NZ_VUMX01000014.1"/>
</dbReference>
<dbReference type="OrthoDB" id="5437800at2"/>
<proteinExistence type="predicted"/>
<dbReference type="AlphaFoldDB" id="A0A6A8MER6"/>
<feature type="transmembrane region" description="Helical" evidence="1">
    <location>
        <begin position="33"/>
        <end position="53"/>
    </location>
</feature>
<gene>
    <name evidence="2" type="ORF">FYJ62_05985</name>
</gene>
<dbReference type="InterPro" id="IPR011330">
    <property type="entry name" value="Glyco_hydro/deAcase_b/a-brl"/>
</dbReference>
<keyword evidence="1" id="KW-0812">Transmembrane</keyword>
<evidence type="ECO:0000313" key="3">
    <source>
        <dbReference type="Proteomes" id="UP000438120"/>
    </source>
</evidence>
<evidence type="ECO:0000313" key="2">
    <source>
        <dbReference type="EMBL" id="MST87196.1"/>
    </source>
</evidence>